<proteinExistence type="inferred from homology"/>
<dbReference type="RefSeq" id="WP_191162286.1">
    <property type="nucleotide sequence ID" value="NZ_JACXAI010000049.1"/>
</dbReference>
<dbReference type="InterPro" id="IPR050129">
    <property type="entry name" value="Zn_alcohol_dh"/>
</dbReference>
<accession>A0A926NLI1</accession>
<dbReference type="Gene3D" id="3.40.50.720">
    <property type="entry name" value="NAD(P)-binding Rossmann-like Domain"/>
    <property type="match status" value="1"/>
</dbReference>
<evidence type="ECO:0000259" key="5">
    <source>
        <dbReference type="Pfam" id="PF00107"/>
    </source>
</evidence>
<gene>
    <name evidence="7" type="ORF">IC621_24105</name>
</gene>
<dbReference type="CDD" id="cd08261">
    <property type="entry name" value="Zn_ADH7"/>
    <property type="match status" value="1"/>
</dbReference>
<feature type="domain" description="Alcohol dehydrogenase-like N-terminal" evidence="6">
    <location>
        <begin position="25"/>
        <end position="133"/>
    </location>
</feature>
<dbReference type="GO" id="GO:0016491">
    <property type="term" value="F:oxidoreductase activity"/>
    <property type="evidence" value="ECO:0007669"/>
    <property type="project" value="UniProtKB-KW"/>
</dbReference>
<sequence length="336" mass="36736">MKTLICQEPGKMEIIEQEKPEINNQGDVLISIKRIGICGTDIHAYGGNQPFFQYPRILGHELSGIIAETGSAVSSVAVGDKVTVIPYMHCGTCIACESGKTNCCTNIKVVGVHIDGGMKDFLVVPEKHVLKVNSLSLNQAAIIEPLSIGAHAIRRAEIKPEDTVLVIGAGPIGLGVAAFAKTQDAKTIVMDISEKKLKLCKSWAGCDEVIVSDENNEEKLRAINNGNLPSIVLDATGNKLSMMNAFNYVSHGGKLIYVGLVKDDISFDDPNFHSKELTLMGSRNATYEDFQYVIERIENGEINADDYITYELSFNDTVEHFHNKNHNTNKSVIVLE</sequence>
<dbReference type="PANTHER" id="PTHR43401">
    <property type="entry name" value="L-THREONINE 3-DEHYDROGENASE"/>
    <property type="match status" value="1"/>
</dbReference>
<dbReference type="EMBL" id="JACXAI010000049">
    <property type="protein sequence ID" value="MBD1383275.1"/>
    <property type="molecule type" value="Genomic_DNA"/>
</dbReference>
<comment type="similarity">
    <text evidence="4">Belongs to the zinc-containing alcohol dehydrogenase family.</text>
</comment>
<dbReference type="InterPro" id="IPR002328">
    <property type="entry name" value="ADH_Zn_CS"/>
</dbReference>
<dbReference type="SUPFAM" id="SSF51735">
    <property type="entry name" value="NAD(P)-binding Rossmann-fold domains"/>
    <property type="match status" value="1"/>
</dbReference>
<keyword evidence="8" id="KW-1185">Reference proteome</keyword>
<evidence type="ECO:0000313" key="8">
    <source>
        <dbReference type="Proteomes" id="UP000626844"/>
    </source>
</evidence>
<comment type="cofactor">
    <cofactor evidence="4">
        <name>Zn(2+)</name>
        <dbReference type="ChEBI" id="CHEBI:29105"/>
    </cofactor>
</comment>
<name>A0A926NLI1_9BACI</name>
<keyword evidence="1 4" id="KW-0479">Metal-binding</keyword>
<dbReference type="Pfam" id="PF00107">
    <property type="entry name" value="ADH_zinc_N"/>
    <property type="match status" value="1"/>
</dbReference>
<evidence type="ECO:0000256" key="1">
    <source>
        <dbReference type="ARBA" id="ARBA00022723"/>
    </source>
</evidence>
<dbReference type="InterPro" id="IPR013149">
    <property type="entry name" value="ADH-like_C"/>
</dbReference>
<evidence type="ECO:0000256" key="4">
    <source>
        <dbReference type="RuleBase" id="RU361277"/>
    </source>
</evidence>
<dbReference type="Gene3D" id="3.90.180.10">
    <property type="entry name" value="Medium-chain alcohol dehydrogenases, catalytic domain"/>
    <property type="match status" value="1"/>
</dbReference>
<dbReference type="PROSITE" id="PS00059">
    <property type="entry name" value="ADH_ZINC"/>
    <property type="match status" value="1"/>
</dbReference>
<dbReference type="AlphaFoldDB" id="A0A926NLI1"/>
<reference evidence="7" key="1">
    <citation type="submission" date="2020-09" db="EMBL/GenBank/DDBJ databases">
        <title>A novel bacterium of genus Bacillus, isolated from South China Sea.</title>
        <authorList>
            <person name="Huang H."/>
            <person name="Mo K."/>
            <person name="Hu Y."/>
        </authorList>
    </citation>
    <scope>NUCLEOTIDE SEQUENCE</scope>
    <source>
        <strain evidence="7">IB182487</strain>
    </source>
</reference>
<organism evidence="7 8">
    <name type="scientific">Metabacillus arenae</name>
    <dbReference type="NCBI Taxonomy" id="2771434"/>
    <lineage>
        <taxon>Bacteria</taxon>
        <taxon>Bacillati</taxon>
        <taxon>Bacillota</taxon>
        <taxon>Bacilli</taxon>
        <taxon>Bacillales</taxon>
        <taxon>Bacillaceae</taxon>
        <taxon>Metabacillus</taxon>
    </lineage>
</organism>
<feature type="domain" description="Alcohol dehydrogenase-like C-terminal" evidence="5">
    <location>
        <begin position="171"/>
        <end position="298"/>
    </location>
</feature>
<keyword evidence="3" id="KW-0560">Oxidoreductase</keyword>
<dbReference type="PANTHER" id="PTHR43401:SF3">
    <property type="entry name" value="L-GALACTONATE-5-DEHYDROGENASE"/>
    <property type="match status" value="1"/>
</dbReference>
<comment type="caution">
    <text evidence="7">The sequence shown here is derived from an EMBL/GenBank/DDBJ whole genome shotgun (WGS) entry which is preliminary data.</text>
</comment>
<dbReference type="InterPro" id="IPR013154">
    <property type="entry name" value="ADH-like_N"/>
</dbReference>
<dbReference type="Proteomes" id="UP000626844">
    <property type="component" value="Unassembled WGS sequence"/>
</dbReference>
<evidence type="ECO:0000256" key="2">
    <source>
        <dbReference type="ARBA" id="ARBA00022833"/>
    </source>
</evidence>
<evidence type="ECO:0000256" key="3">
    <source>
        <dbReference type="ARBA" id="ARBA00023002"/>
    </source>
</evidence>
<dbReference type="Pfam" id="PF08240">
    <property type="entry name" value="ADH_N"/>
    <property type="match status" value="1"/>
</dbReference>
<dbReference type="InterPro" id="IPR036291">
    <property type="entry name" value="NAD(P)-bd_dom_sf"/>
</dbReference>
<dbReference type="SUPFAM" id="SSF50129">
    <property type="entry name" value="GroES-like"/>
    <property type="match status" value="1"/>
</dbReference>
<dbReference type="GO" id="GO:0008270">
    <property type="term" value="F:zinc ion binding"/>
    <property type="evidence" value="ECO:0007669"/>
    <property type="project" value="InterPro"/>
</dbReference>
<dbReference type="InterPro" id="IPR011032">
    <property type="entry name" value="GroES-like_sf"/>
</dbReference>
<protein>
    <submittedName>
        <fullName evidence="7">Zinc-binding alcohol dehydrogenase family protein</fullName>
    </submittedName>
</protein>
<evidence type="ECO:0000313" key="7">
    <source>
        <dbReference type="EMBL" id="MBD1383275.1"/>
    </source>
</evidence>
<evidence type="ECO:0000259" key="6">
    <source>
        <dbReference type="Pfam" id="PF08240"/>
    </source>
</evidence>
<keyword evidence="2 4" id="KW-0862">Zinc</keyword>